<dbReference type="EMBL" id="KE356561">
    <property type="protein sequence ID" value="ERG93715.1"/>
    <property type="molecule type" value="Genomic_DNA"/>
</dbReference>
<proteinExistence type="predicted"/>
<dbReference type="RefSeq" id="WP_021053209.1">
    <property type="nucleotide sequence ID" value="NZ_KE356561.1"/>
</dbReference>
<organism evidence="2 3">
    <name type="scientific">Haloquadratum walsbyi J07HQW2</name>
    <dbReference type="NCBI Taxonomy" id="1238425"/>
    <lineage>
        <taxon>Archaea</taxon>
        <taxon>Methanobacteriati</taxon>
        <taxon>Methanobacteriota</taxon>
        <taxon>Stenosarchaea group</taxon>
        <taxon>Halobacteria</taxon>
        <taxon>Halobacteriales</taxon>
        <taxon>Haloferacaceae</taxon>
        <taxon>Haloquadratum</taxon>
    </lineage>
</organism>
<protein>
    <submittedName>
        <fullName evidence="2">Uncharacterized protein</fullName>
    </submittedName>
</protein>
<dbReference type="eggNOG" id="arCOG10954">
    <property type="taxonomic scope" value="Archaea"/>
</dbReference>
<evidence type="ECO:0000313" key="3">
    <source>
        <dbReference type="Proteomes" id="UP000030710"/>
    </source>
</evidence>
<evidence type="ECO:0000313" key="2">
    <source>
        <dbReference type="EMBL" id="ERG93715.1"/>
    </source>
</evidence>
<dbReference type="AlphaFoldDB" id="U1NA61"/>
<reference evidence="2 3" key="1">
    <citation type="journal article" date="2013" name="PLoS ONE">
        <title>Assembly-driven community genomics of a hypersaline microbial ecosystem.</title>
        <authorList>
            <person name="Podell S."/>
            <person name="Ugalde J.A."/>
            <person name="Narasingarao P."/>
            <person name="Banfield J.F."/>
            <person name="Heidelberg K.B."/>
            <person name="Allen E.E."/>
        </authorList>
    </citation>
    <scope>NUCLEOTIDE SEQUENCE [LARGE SCALE GENOMIC DNA]</scope>
    <source>
        <strain evidence="3">J07HQW2</strain>
    </source>
</reference>
<feature type="region of interest" description="Disordered" evidence="1">
    <location>
        <begin position="1"/>
        <end position="30"/>
    </location>
</feature>
<sequence>MDQPDVLSTQLQVNVDPSDLPGDGSESDPYEIANASELQAMEDDLDANYELVSDIDASNRRNSIMEVGLTRSEDLFSTRMPLLHSVGQLTEMVTQLLDSIDRPSEADVGLLGYDEGIFTDVTLTDVTFSDRNSVSGLIGINNADGMIRSATPSGSVTATGEVFGGLGLAHMCSLIT</sequence>
<dbReference type="Proteomes" id="UP000030710">
    <property type="component" value="Unassembled WGS sequence"/>
</dbReference>
<feature type="compositionally biased region" description="Polar residues" evidence="1">
    <location>
        <begin position="1"/>
        <end position="15"/>
    </location>
</feature>
<accession>U1NA61</accession>
<evidence type="ECO:0000256" key="1">
    <source>
        <dbReference type="SAM" id="MobiDB-lite"/>
    </source>
</evidence>
<gene>
    <name evidence="2" type="ORF">J07HQW2_00148</name>
</gene>
<name>U1NA61_9EURY</name>
<dbReference type="Gene3D" id="2.160.20.110">
    <property type="match status" value="1"/>
</dbReference>
<dbReference type="HOGENOM" id="CLU_1521849_0_0_2"/>